<comment type="similarity">
    <text evidence="1">Belongs to the neurochondrin family.</text>
</comment>
<dbReference type="GO" id="GO:0048168">
    <property type="term" value="P:regulation of neuronal synaptic plasticity"/>
    <property type="evidence" value="ECO:0007669"/>
    <property type="project" value="TreeGrafter"/>
</dbReference>
<dbReference type="PANTHER" id="PTHR13109:SF7">
    <property type="entry name" value="NEUROCHONDRIN"/>
    <property type="match status" value="1"/>
</dbReference>
<accession>A0A6H5H606</accession>
<dbReference type="PANTHER" id="PTHR13109">
    <property type="entry name" value="NEUROCHONDRIN"/>
    <property type="match status" value="1"/>
</dbReference>
<dbReference type="InterPro" id="IPR008709">
    <property type="entry name" value="Neurochondrin"/>
</dbReference>
<name>A0A6H5H606_9HEMI</name>
<reference evidence="4 5" key="1">
    <citation type="submission" date="2020-02" db="EMBL/GenBank/DDBJ databases">
        <authorList>
            <person name="Ferguson B K."/>
        </authorList>
    </citation>
    <scope>NUCLEOTIDE SEQUENCE [LARGE SCALE GENOMIC DNA]</scope>
</reference>
<dbReference type="Pfam" id="PF05536">
    <property type="entry name" value="Neurochondrin"/>
    <property type="match status" value="1"/>
</dbReference>
<proteinExistence type="inferred from homology"/>
<evidence type="ECO:0008006" key="6">
    <source>
        <dbReference type="Google" id="ProtNLM"/>
    </source>
</evidence>
<dbReference type="InterPro" id="IPR016024">
    <property type="entry name" value="ARM-type_fold"/>
</dbReference>
<protein>
    <recommendedName>
        <fullName evidence="6">Neurochondrin</fullName>
    </recommendedName>
</protein>
<evidence type="ECO:0000313" key="4">
    <source>
        <dbReference type="EMBL" id="CAB0011659.1"/>
    </source>
</evidence>
<evidence type="ECO:0000313" key="5">
    <source>
        <dbReference type="Proteomes" id="UP000479000"/>
    </source>
</evidence>
<dbReference type="AlphaFoldDB" id="A0A6H5H606"/>
<evidence type="ECO:0000256" key="1">
    <source>
        <dbReference type="ARBA" id="ARBA00006927"/>
    </source>
</evidence>
<dbReference type="PROSITE" id="PS50176">
    <property type="entry name" value="ARM_REPEAT"/>
    <property type="match status" value="1"/>
</dbReference>
<gene>
    <name evidence="4" type="ORF">NTEN_LOCUS16570</name>
</gene>
<evidence type="ECO:0000256" key="2">
    <source>
        <dbReference type="PROSITE-ProRule" id="PRU00259"/>
    </source>
</evidence>
<dbReference type="InterPro" id="IPR000225">
    <property type="entry name" value="Armadillo"/>
</dbReference>
<organism evidence="4 5">
    <name type="scientific">Nesidiocoris tenuis</name>
    <dbReference type="NCBI Taxonomy" id="355587"/>
    <lineage>
        <taxon>Eukaryota</taxon>
        <taxon>Metazoa</taxon>
        <taxon>Ecdysozoa</taxon>
        <taxon>Arthropoda</taxon>
        <taxon>Hexapoda</taxon>
        <taxon>Insecta</taxon>
        <taxon>Pterygota</taxon>
        <taxon>Neoptera</taxon>
        <taxon>Paraneoptera</taxon>
        <taxon>Hemiptera</taxon>
        <taxon>Heteroptera</taxon>
        <taxon>Panheteroptera</taxon>
        <taxon>Cimicomorpha</taxon>
        <taxon>Miridae</taxon>
        <taxon>Dicyphina</taxon>
        <taxon>Nesidiocoris</taxon>
    </lineage>
</organism>
<dbReference type="Proteomes" id="UP000479000">
    <property type="component" value="Unassembled WGS sequence"/>
</dbReference>
<dbReference type="SUPFAM" id="SSF48371">
    <property type="entry name" value="ARM repeat"/>
    <property type="match status" value="1"/>
</dbReference>
<feature type="non-terminal residue" evidence="4">
    <location>
        <position position="1"/>
    </location>
</feature>
<keyword evidence="3" id="KW-0175">Coiled coil</keyword>
<feature type="coiled-coil region" evidence="3">
    <location>
        <begin position="635"/>
        <end position="669"/>
    </location>
</feature>
<feature type="repeat" description="ARM" evidence="2">
    <location>
        <begin position="188"/>
        <end position="232"/>
    </location>
</feature>
<dbReference type="InterPro" id="IPR011989">
    <property type="entry name" value="ARM-like"/>
</dbReference>
<dbReference type="EMBL" id="CADCXU010024245">
    <property type="protein sequence ID" value="CAB0011659.1"/>
    <property type="molecule type" value="Genomic_DNA"/>
</dbReference>
<dbReference type="GO" id="GO:0030425">
    <property type="term" value="C:dendrite"/>
    <property type="evidence" value="ECO:0007669"/>
    <property type="project" value="TreeGrafter"/>
</dbReference>
<dbReference type="OrthoDB" id="8186546at2759"/>
<dbReference type="GO" id="GO:0031175">
    <property type="term" value="P:neuron projection development"/>
    <property type="evidence" value="ECO:0007669"/>
    <property type="project" value="TreeGrafter"/>
</dbReference>
<sequence>NATFSECKKYPHILQGSTFIFIFGLVNTLKLAKSPGEIAHKDLRLLCLNTERGFFYLTSQNTWPTNEQSIGKLAFKPLCSPIREMANALPAHVKVCIAALTDADSDEEKITAMMFAAQQVKSEECSTEAKQILFKSIGADFLERMLVGKLEIPGADDCPKEVFSEAALTIVSCFCTDPIVAKSKEFLSLIPAVVQVLEGSQDNEDIKSECNQSLKFIAEDKSGRSVILSCGGFERLVDQYVKHESPDLLIALTSLMQGNGDNFTDGELKAADKLLDFLASEFAADQTAKKFKICPALGNILRSFSKGKLASSSAGNWPKDVRKGLNDILTSRIDDSMRDPALELASAMLDHFGVDWLSDSDSFRRILSHLASIEIRMNLEDRTFERIVKNCSLVVSCMNIVEVTSGGAEGDDAYSAAYAAVIGVLKDLSSGPRIRNGETTNFIFAMIRFLSFGYVHDILKPGDETGELIPFIIGVTKDSFYSYKEWFERNGRDDPTDGPVDMSSLMLPSLKKLFTIFECRQLMREHMRFFLDCLEFRWSLAFGSPNDRNSTNAVCNLLELFIAVINRQTPDDFKPLTKFYQRVQPEVASNSSRLDALVCVLGLVLLKHRLIPVNLDDPAVLGTVNNAVDLIVSDGSKAEENRDELEAEIRQLKCELKNLTDNCSELKIIMYGLLHAIVEVEIALSSYRMRLDDEKQKYAHTAVLMYFVSVIHSHYEKMTTQSPPFVDQLNRRRDTADGDEITLAY</sequence>
<dbReference type="Gene3D" id="1.25.10.10">
    <property type="entry name" value="Leucine-rich Repeat Variant"/>
    <property type="match status" value="1"/>
</dbReference>
<evidence type="ECO:0000256" key="3">
    <source>
        <dbReference type="SAM" id="Coils"/>
    </source>
</evidence>
<keyword evidence="5" id="KW-1185">Reference proteome</keyword>